<feature type="transmembrane region" description="Helical" evidence="2">
    <location>
        <begin position="129"/>
        <end position="149"/>
    </location>
</feature>
<keyword evidence="2" id="KW-0472">Membrane</keyword>
<accession>A0A4Y6UXF3</accession>
<feature type="transmembrane region" description="Helical" evidence="2">
    <location>
        <begin position="73"/>
        <end position="94"/>
    </location>
</feature>
<organism evidence="3 4">
    <name type="scientific">Saccharibacillus brassicae</name>
    <dbReference type="NCBI Taxonomy" id="2583377"/>
    <lineage>
        <taxon>Bacteria</taxon>
        <taxon>Bacillati</taxon>
        <taxon>Bacillota</taxon>
        <taxon>Bacilli</taxon>
        <taxon>Bacillales</taxon>
        <taxon>Paenibacillaceae</taxon>
        <taxon>Saccharibacillus</taxon>
    </lineage>
</organism>
<dbReference type="KEGG" id="saca:FFV09_17090"/>
<protein>
    <submittedName>
        <fullName evidence="3">ABC transporter permease</fullName>
    </submittedName>
</protein>
<dbReference type="RefSeq" id="WP_141448945.1">
    <property type="nucleotide sequence ID" value="NZ_CP041217.1"/>
</dbReference>
<dbReference type="PANTHER" id="PTHR43471:SF12">
    <property type="entry name" value="HYPOTHETICAL MEMBRANE PROTEIN, CONSERVED"/>
    <property type="match status" value="1"/>
</dbReference>
<dbReference type="EMBL" id="CP041217">
    <property type="protein sequence ID" value="QDH22403.1"/>
    <property type="molecule type" value="Genomic_DNA"/>
</dbReference>
<keyword evidence="2" id="KW-0812">Transmembrane</keyword>
<evidence type="ECO:0000313" key="4">
    <source>
        <dbReference type="Proteomes" id="UP000316968"/>
    </source>
</evidence>
<feature type="transmembrane region" description="Helical" evidence="2">
    <location>
        <begin position="266"/>
        <end position="290"/>
    </location>
</feature>
<evidence type="ECO:0000256" key="2">
    <source>
        <dbReference type="SAM" id="Phobius"/>
    </source>
</evidence>
<feature type="transmembrane region" description="Helical" evidence="2">
    <location>
        <begin position="188"/>
        <end position="214"/>
    </location>
</feature>
<dbReference type="AlphaFoldDB" id="A0A4Y6UXF3"/>
<feature type="transmembrane region" description="Helical" evidence="2">
    <location>
        <begin position="161"/>
        <end position="182"/>
    </location>
</feature>
<gene>
    <name evidence="3" type="ORF">FFV09_17090</name>
</gene>
<evidence type="ECO:0000313" key="3">
    <source>
        <dbReference type="EMBL" id="QDH22403.1"/>
    </source>
</evidence>
<sequence length="331" mass="36111">MSPKNKTDRGGSLWINPVLDKEFRLRMRTPRSFVALLAYVLILGGLAIGFIYVTMGFQGSQAGMRFDPSTSRMLFYVLSIAQLVLVAFMTPALTAGVISGEREKQTLNILLTTQQSSSAIVLSKLASSLAFMVLIVLATLPIYSIVFLYGGISPSQLTLVFLFYLFTMLLLGSLGILCSTLFKRTIMAVIMTYGMTLFIFVVTGVAYVLMLAIVQQTYYGGTVQPPYSWIGFILGLNPVGALISIFEPNLSKEAFLVNGANLQSQAPISLWLQFLLVYAFVIAGALWIAIRRIRPVSRRKRPADAAPLGGEPGESAEVAEMQPNPGRPGKS</sequence>
<dbReference type="Pfam" id="PF12679">
    <property type="entry name" value="ABC2_membrane_2"/>
    <property type="match status" value="1"/>
</dbReference>
<evidence type="ECO:0000256" key="1">
    <source>
        <dbReference type="SAM" id="MobiDB-lite"/>
    </source>
</evidence>
<feature type="region of interest" description="Disordered" evidence="1">
    <location>
        <begin position="299"/>
        <end position="331"/>
    </location>
</feature>
<dbReference type="GO" id="GO:0140359">
    <property type="term" value="F:ABC-type transporter activity"/>
    <property type="evidence" value="ECO:0007669"/>
    <property type="project" value="InterPro"/>
</dbReference>
<dbReference type="GO" id="GO:0005886">
    <property type="term" value="C:plasma membrane"/>
    <property type="evidence" value="ECO:0007669"/>
    <property type="project" value="UniProtKB-SubCell"/>
</dbReference>
<name>A0A4Y6UXF3_SACBS</name>
<dbReference type="PANTHER" id="PTHR43471">
    <property type="entry name" value="ABC TRANSPORTER PERMEASE"/>
    <property type="match status" value="1"/>
</dbReference>
<keyword evidence="4" id="KW-1185">Reference proteome</keyword>
<proteinExistence type="predicted"/>
<dbReference type="Proteomes" id="UP000316968">
    <property type="component" value="Chromosome"/>
</dbReference>
<keyword evidence="2" id="KW-1133">Transmembrane helix</keyword>
<reference evidence="3 4" key="1">
    <citation type="submission" date="2019-06" db="EMBL/GenBank/DDBJ databases">
        <title>Saccharibacillus brassicae sp. nov., an endophytic bacterium isolated from Chinese cabbage seeds (Brassica pekinensis).</title>
        <authorList>
            <person name="Jiang L."/>
            <person name="Lee J."/>
            <person name="Kim S.W."/>
        </authorList>
    </citation>
    <scope>NUCLEOTIDE SEQUENCE [LARGE SCALE GENOMIC DNA]</scope>
    <source>
        <strain evidence="4">KCTC 43072 / ATSA2</strain>
    </source>
</reference>
<feature type="transmembrane region" description="Helical" evidence="2">
    <location>
        <begin position="33"/>
        <end position="53"/>
    </location>
</feature>
<dbReference type="OrthoDB" id="9815855at2"/>